<dbReference type="PANTHER" id="PTHR37294">
    <property type="entry name" value="3'-5' EXORIBONUCLEASE YHAM"/>
    <property type="match status" value="1"/>
</dbReference>
<evidence type="ECO:0000313" key="3">
    <source>
        <dbReference type="Proteomes" id="UP000070260"/>
    </source>
</evidence>
<keyword evidence="2" id="KW-0614">Plasmid</keyword>
<dbReference type="PATRIC" id="fig|1502.177.peg.3677"/>
<dbReference type="Proteomes" id="UP000070260">
    <property type="component" value="Plasmid pJFP838A"/>
</dbReference>
<organism evidence="2 3">
    <name type="scientific">Clostridium perfringens</name>
    <dbReference type="NCBI Taxonomy" id="1502"/>
    <lineage>
        <taxon>Bacteria</taxon>
        <taxon>Bacillati</taxon>
        <taxon>Bacillota</taxon>
        <taxon>Clostridia</taxon>
        <taxon>Eubacteriales</taxon>
        <taxon>Clostridiaceae</taxon>
        <taxon>Clostridium</taxon>
    </lineage>
</organism>
<dbReference type="AlphaFoldDB" id="A0A140GS73"/>
<evidence type="ECO:0000313" key="2">
    <source>
        <dbReference type="EMBL" id="AMN31382.1"/>
    </source>
</evidence>
<geneLocation type="plasmid" evidence="2 3">
    <name>pJFP838A</name>
</geneLocation>
<name>A0A140GS73_CLOPF</name>
<dbReference type="InterPro" id="IPR050798">
    <property type="entry name" value="YhaM_exoribonuc/phosphodiest"/>
</dbReference>
<gene>
    <name evidence="2" type="ORF">JFP838_pA0466</name>
</gene>
<dbReference type="PANTHER" id="PTHR37294:SF1">
    <property type="entry name" value="3'-5' EXORIBONUCLEASE YHAM"/>
    <property type="match status" value="1"/>
</dbReference>
<keyword evidence="1" id="KW-0378">Hydrolase</keyword>
<reference evidence="2 3" key="1">
    <citation type="journal article" date="2016" name="PLoS ONE">
        <title>Plasmid Characterization and Chromosome Analysis of Two netF+ Clostridium perfringens Isolates Associated with Foal and Canine Necrotizing Enteritis.</title>
        <authorList>
            <person name="Mehdizadeh Gohari I."/>
            <person name="Kropinski A.M."/>
            <person name="Weese S.J."/>
            <person name="Parreira V.R."/>
            <person name="Whitehead A.E."/>
            <person name="Boerlin P."/>
            <person name="Prescott J.F."/>
        </authorList>
    </citation>
    <scope>NUCLEOTIDE SEQUENCE [LARGE SCALE GENOMIC DNA]</scope>
    <source>
        <strain evidence="2 3">JP838</strain>
        <plasmid evidence="3">Plasmid pJFP838A</plasmid>
    </source>
</reference>
<protein>
    <submittedName>
        <fullName evidence="2">Uncharacterized protein</fullName>
    </submittedName>
</protein>
<evidence type="ECO:0000256" key="1">
    <source>
        <dbReference type="ARBA" id="ARBA00022801"/>
    </source>
</evidence>
<sequence length="350" mass="39915">MTTNNNVKVDKENEKTNNPIKKKISKLEKGDFAIIKGDIYINNYRVSKVNGKRYKSISVEDSSGKIYATIMDDEKLYTGLVPGHIYGEVYLRVKSIPDSKNKYYSVFVEKIEEKTERDDTFGVVNEIELKNRFRQILNSIKHPGFRELLINVFKREDVKSKFFEAPASEKAGYSFKSGLLARTIRLTILCKAIANIYKAMNFNIDDTNTNLNEEALVTASILLEVGKINIYSMNNNGSISKTDVGEMFDTKYLTNKILIEEFSKTTKLIDADKMLLEHMIASTFGKIASSENVDSFVLPKTKEAYVLGLMSYMDRKLADVEFLERTNGYADFVEFFGKKICLKSFSNSEE</sequence>
<dbReference type="GO" id="GO:0031125">
    <property type="term" value="P:rRNA 3'-end processing"/>
    <property type="evidence" value="ECO:0007669"/>
    <property type="project" value="TreeGrafter"/>
</dbReference>
<dbReference type="EMBL" id="CP013615">
    <property type="protein sequence ID" value="AMN31382.1"/>
    <property type="molecule type" value="Genomic_DNA"/>
</dbReference>
<proteinExistence type="predicted"/>
<accession>A0A140GS73</accession>
<dbReference type="RefSeq" id="WP_061429956.1">
    <property type="nucleotide sequence ID" value="NZ_CATNZX010000001.1"/>
</dbReference>
<dbReference type="GO" id="GO:0016787">
    <property type="term" value="F:hydrolase activity"/>
    <property type="evidence" value="ECO:0007669"/>
    <property type="project" value="UniProtKB-KW"/>
</dbReference>